<protein>
    <submittedName>
        <fullName evidence="2">Carbohydrate esterase family 9 protein</fullName>
    </submittedName>
</protein>
<proteinExistence type="predicted"/>
<dbReference type="RefSeq" id="XP_037214577.1">
    <property type="nucleotide sequence ID" value="XM_037368609.1"/>
</dbReference>
<feature type="region of interest" description="Disordered" evidence="1">
    <location>
        <begin position="1"/>
        <end position="43"/>
    </location>
</feature>
<evidence type="ECO:0000256" key="1">
    <source>
        <dbReference type="SAM" id="MobiDB-lite"/>
    </source>
</evidence>
<dbReference type="EMBL" id="JACAZF010000012">
    <property type="protein sequence ID" value="KAF7291850.1"/>
    <property type="molecule type" value="Genomic_DNA"/>
</dbReference>
<dbReference type="OrthoDB" id="2940229at2759"/>
<dbReference type="GeneID" id="59351125"/>
<accession>A0A8H6S5V3</accession>
<comment type="caution">
    <text evidence="2">The sequence shown here is derived from an EMBL/GenBank/DDBJ whole genome shotgun (WGS) entry which is preliminary data.</text>
</comment>
<evidence type="ECO:0000313" key="3">
    <source>
        <dbReference type="Proteomes" id="UP000636479"/>
    </source>
</evidence>
<sequence>MKRCRSQSPEAPRKRQHVADPPRSEMMASWLSPTDSPSNPFGRSRSWQMMQDLPPPTPFSKHLTLRFQYVRRGSRTEQDNVMPTEGVYRIVQVPKNYTLVHLRSLVWWLFGGIFGISPPEPHDSALHIDPYAVEDDEESPYKFELKKAITMSRRPGQIKKGTTWAIASGLLDPYLYAPDQTEDEEAEAEGELADDRRWMAEEDVTLAHIWPNGLDVTRGFVYTHNPFLQVHITINTLSVPARQGKGRDPFVFIALGNAYLDPPFASPETGPPPLNYHFKFNSADIWNVSDAFRDFYIKNTVLPLSTYQVEDAVQRDVPEMTFLSSSPARSSSPMVSTPLSSRQTPDHHDPFSSSPSSLNATSTPAPRPAQRKRIMRMQRQIGALSQVVVYDDSDWEEAIEASKMGGETAGRVGCPDQMFSGIWSPQL</sequence>
<dbReference type="AlphaFoldDB" id="A0A8H6S5V3"/>
<name>A0A8H6S5V3_9AGAR</name>
<feature type="compositionally biased region" description="Polar residues" evidence="1">
    <location>
        <begin position="31"/>
        <end position="43"/>
    </location>
</feature>
<gene>
    <name evidence="2" type="ORF">MIND_01210200</name>
</gene>
<reference evidence="2" key="1">
    <citation type="submission" date="2020-05" db="EMBL/GenBank/DDBJ databases">
        <title>Mycena genomes resolve the evolution of fungal bioluminescence.</title>
        <authorList>
            <person name="Tsai I.J."/>
        </authorList>
    </citation>
    <scope>NUCLEOTIDE SEQUENCE</scope>
    <source>
        <strain evidence="2">171206Taipei</strain>
    </source>
</reference>
<keyword evidence="3" id="KW-1185">Reference proteome</keyword>
<feature type="region of interest" description="Disordered" evidence="1">
    <location>
        <begin position="323"/>
        <end position="371"/>
    </location>
</feature>
<feature type="compositionally biased region" description="Low complexity" evidence="1">
    <location>
        <begin position="324"/>
        <end position="341"/>
    </location>
</feature>
<feature type="compositionally biased region" description="Low complexity" evidence="1">
    <location>
        <begin position="351"/>
        <end position="364"/>
    </location>
</feature>
<organism evidence="2 3">
    <name type="scientific">Mycena indigotica</name>
    <dbReference type="NCBI Taxonomy" id="2126181"/>
    <lineage>
        <taxon>Eukaryota</taxon>
        <taxon>Fungi</taxon>
        <taxon>Dikarya</taxon>
        <taxon>Basidiomycota</taxon>
        <taxon>Agaricomycotina</taxon>
        <taxon>Agaricomycetes</taxon>
        <taxon>Agaricomycetidae</taxon>
        <taxon>Agaricales</taxon>
        <taxon>Marasmiineae</taxon>
        <taxon>Mycenaceae</taxon>
        <taxon>Mycena</taxon>
    </lineage>
</organism>
<dbReference type="Proteomes" id="UP000636479">
    <property type="component" value="Unassembled WGS sequence"/>
</dbReference>
<feature type="compositionally biased region" description="Basic and acidic residues" evidence="1">
    <location>
        <begin position="11"/>
        <end position="23"/>
    </location>
</feature>
<evidence type="ECO:0000313" key="2">
    <source>
        <dbReference type="EMBL" id="KAF7291850.1"/>
    </source>
</evidence>